<protein>
    <recommendedName>
        <fullName evidence="2">SLH domain-containing protein</fullName>
    </recommendedName>
</protein>
<dbReference type="PROSITE" id="PS51272">
    <property type="entry name" value="SLH"/>
    <property type="match status" value="3"/>
</dbReference>
<dbReference type="InterPro" id="IPR051465">
    <property type="entry name" value="Cell_Envelope_Struct_Comp"/>
</dbReference>
<dbReference type="Pfam" id="PF00395">
    <property type="entry name" value="SLH"/>
    <property type="match status" value="3"/>
</dbReference>
<organism evidence="3 4">
    <name type="scientific">Paenibacillus endophyticus</name>
    <dbReference type="NCBI Taxonomy" id="1294268"/>
    <lineage>
        <taxon>Bacteria</taxon>
        <taxon>Bacillati</taxon>
        <taxon>Bacillota</taxon>
        <taxon>Bacilli</taxon>
        <taxon>Bacillales</taxon>
        <taxon>Paenibacillaceae</taxon>
        <taxon>Paenibacillus</taxon>
    </lineage>
</organism>
<proteinExistence type="predicted"/>
<evidence type="ECO:0000313" key="3">
    <source>
        <dbReference type="EMBL" id="MBB3153288.1"/>
    </source>
</evidence>
<dbReference type="PANTHER" id="PTHR43308">
    <property type="entry name" value="OUTER MEMBRANE PROTEIN ALPHA-RELATED"/>
    <property type="match status" value="1"/>
</dbReference>
<dbReference type="Proteomes" id="UP000518605">
    <property type="component" value="Unassembled WGS sequence"/>
</dbReference>
<gene>
    <name evidence="3" type="ORF">FHS16_003350</name>
</gene>
<feature type="signal peptide" evidence="1">
    <location>
        <begin position="1"/>
        <end position="22"/>
    </location>
</feature>
<dbReference type="PANTHER" id="PTHR43308:SF5">
    <property type="entry name" value="S-LAYER PROTEIN _ PEPTIDOGLYCAN ENDO-BETA-N-ACETYLGLUCOSAMINIDASE"/>
    <property type="match status" value="1"/>
</dbReference>
<evidence type="ECO:0000313" key="4">
    <source>
        <dbReference type="Proteomes" id="UP000518605"/>
    </source>
</evidence>
<dbReference type="RefSeq" id="WP_183564559.1">
    <property type="nucleotide sequence ID" value="NZ_CBCSLB010000041.1"/>
</dbReference>
<dbReference type="EMBL" id="JACHXW010000009">
    <property type="protein sequence ID" value="MBB3153288.1"/>
    <property type="molecule type" value="Genomic_DNA"/>
</dbReference>
<reference evidence="3 4" key="1">
    <citation type="submission" date="2020-08" db="EMBL/GenBank/DDBJ databases">
        <title>Genomic Encyclopedia of Type Strains, Phase III (KMG-III): the genomes of soil and plant-associated and newly described type strains.</title>
        <authorList>
            <person name="Whitman W."/>
        </authorList>
    </citation>
    <scope>NUCLEOTIDE SEQUENCE [LARGE SCALE GENOMIC DNA]</scope>
    <source>
        <strain evidence="3 4">CECT 8234</strain>
    </source>
</reference>
<evidence type="ECO:0000256" key="1">
    <source>
        <dbReference type="SAM" id="SignalP"/>
    </source>
</evidence>
<comment type="caution">
    <text evidence="3">The sequence shown here is derived from an EMBL/GenBank/DDBJ whole genome shotgun (WGS) entry which is preliminary data.</text>
</comment>
<keyword evidence="1" id="KW-0732">Signal</keyword>
<evidence type="ECO:0000259" key="2">
    <source>
        <dbReference type="PROSITE" id="PS51272"/>
    </source>
</evidence>
<sequence>MTLRKKLAVSTIAASVALTALAGIPLSSKGLAEKLGVNGVAYASSSLENSQVVMDIKKLYNALIATDGLDAVKALQNALNALDIHKKGDIVAPIVDKLDPLHLKETQLENLFYDAVALSYNPSVEGLDALRTNYGSLLQSFATEANAGEMTVDDIAQYFFDIQKELVDQVGSKDLSDLLDIMTDSASLQQLMRDVLAALPQNEYKIQKVFLHYGVNTNDVIAVLSEARTEVEDNKFTAAAAALFKAYNSLQTPTDSNSGTGTSVVALPASTTKLLDELKAALGKATEAEKAAIIAKFVTDASAEVAKLATINASSNVSSVNGQAVLQLNEASVLTLIAGINAVAAKVNELAPASALPKTTLKIDLGTVTLKEVVLNLSDAAVKAAAAGHISGAVFTVNKFEVTLPVGGSFSSALALTVKKTDAAAEVVGNLKAVSEVYDFSLTIGGAAKTSFDKPILIVLPLGDTTGLDQELLSVAKIVDGKLVFHGGRVSGNSIIESRDSFSSYVVVENKVSFSDLAKVEAWAGREITVVAAKGAIEGKSEGKFVPQDKVTRAEFAKMLIRALDLENGSATETFADVDSDDWFAPYVSAAAQLKIINGRSATKFDPNATITRAEMATMIARALKVSRGAADIADVNAALKGFADASNINATLKDGVAFAASHNIVVGNAGKFLPKNNATRAEAAVIIYRALKFDK</sequence>
<name>A0A7W5C8W2_9BACL</name>
<keyword evidence="4" id="KW-1185">Reference proteome</keyword>
<feature type="domain" description="SLH" evidence="2">
    <location>
        <begin position="511"/>
        <end position="570"/>
    </location>
</feature>
<accession>A0A7W5C8W2</accession>
<dbReference type="AlphaFoldDB" id="A0A7W5C8W2"/>
<feature type="domain" description="SLH" evidence="2">
    <location>
        <begin position="571"/>
        <end position="634"/>
    </location>
</feature>
<dbReference type="InterPro" id="IPR001119">
    <property type="entry name" value="SLH_dom"/>
</dbReference>
<feature type="domain" description="SLH" evidence="2">
    <location>
        <begin position="640"/>
        <end position="696"/>
    </location>
</feature>
<feature type="chain" id="PRO_5031173139" description="SLH domain-containing protein" evidence="1">
    <location>
        <begin position="23"/>
        <end position="696"/>
    </location>
</feature>